<dbReference type="EMBL" id="SZYD01000001">
    <property type="protein sequence ID" value="KAD7479868.1"/>
    <property type="molecule type" value="Genomic_DNA"/>
</dbReference>
<name>A0A5N6Q7M7_9ASTR</name>
<protein>
    <submittedName>
        <fullName evidence="1">Uncharacterized protein</fullName>
    </submittedName>
</protein>
<dbReference type="AlphaFoldDB" id="A0A5N6Q7M7"/>
<evidence type="ECO:0000313" key="1">
    <source>
        <dbReference type="EMBL" id="KAD7479868.1"/>
    </source>
</evidence>
<sequence length="304" mass="34274">MIVQENLHLPYHVKCNHLSTQCRQPGRSPILKFVQFLPSHQKLRITFLETGPKPDSVPVVAAVIVPKGREPDHLFCTQEGHISLMNKFYGISRLFLVANKVDIDIHSDFLLSDVDAEDEKAVQSAVNGLLFPLHPRDSGSETTKFLTYKDDIVCRIVRSCGNVIRKGDSLHNGEMFIVDEELKELNFELDFSEIVDTTSMAMLYGLAMASSSLKSKSVLCIGVIRGFLMNFLAINFEFKVVCVDDDVILVPQYRENFGISLFSQIMQHVSPTLMIEEVNDPGTNKGDHYDALRSRGLVSYKYDE</sequence>
<dbReference type="Proteomes" id="UP000326396">
    <property type="component" value="Linkage Group LG1"/>
</dbReference>
<proteinExistence type="predicted"/>
<organism evidence="1 2">
    <name type="scientific">Mikania micrantha</name>
    <name type="common">bitter vine</name>
    <dbReference type="NCBI Taxonomy" id="192012"/>
    <lineage>
        <taxon>Eukaryota</taxon>
        <taxon>Viridiplantae</taxon>
        <taxon>Streptophyta</taxon>
        <taxon>Embryophyta</taxon>
        <taxon>Tracheophyta</taxon>
        <taxon>Spermatophyta</taxon>
        <taxon>Magnoliopsida</taxon>
        <taxon>eudicotyledons</taxon>
        <taxon>Gunneridae</taxon>
        <taxon>Pentapetalae</taxon>
        <taxon>asterids</taxon>
        <taxon>campanulids</taxon>
        <taxon>Asterales</taxon>
        <taxon>Asteraceae</taxon>
        <taxon>Asteroideae</taxon>
        <taxon>Heliantheae alliance</taxon>
        <taxon>Eupatorieae</taxon>
        <taxon>Mikania</taxon>
    </lineage>
</organism>
<gene>
    <name evidence="1" type="ORF">E3N88_03004</name>
</gene>
<keyword evidence="2" id="KW-1185">Reference proteome</keyword>
<accession>A0A5N6Q7M7</accession>
<comment type="caution">
    <text evidence="1">The sequence shown here is derived from an EMBL/GenBank/DDBJ whole genome shotgun (WGS) entry which is preliminary data.</text>
</comment>
<evidence type="ECO:0000313" key="2">
    <source>
        <dbReference type="Proteomes" id="UP000326396"/>
    </source>
</evidence>
<reference evidence="1 2" key="1">
    <citation type="submission" date="2019-05" db="EMBL/GenBank/DDBJ databases">
        <title>Mikania micrantha, genome provides insights into the molecular mechanism of rapid growth.</title>
        <authorList>
            <person name="Liu B."/>
        </authorList>
    </citation>
    <scope>NUCLEOTIDE SEQUENCE [LARGE SCALE GENOMIC DNA]</scope>
    <source>
        <strain evidence="1">NLD-2019</strain>
        <tissue evidence="1">Leaf</tissue>
    </source>
</reference>